<dbReference type="HOGENOM" id="CLU_1843572_0_0_5"/>
<organism evidence="2">
    <name type="scientific">Rhodopseudomonas palustris (strain ATCC BAA-98 / CGA009)</name>
    <dbReference type="NCBI Taxonomy" id="258594"/>
    <lineage>
        <taxon>Bacteria</taxon>
        <taxon>Pseudomonadati</taxon>
        <taxon>Pseudomonadota</taxon>
        <taxon>Alphaproteobacteria</taxon>
        <taxon>Hyphomicrobiales</taxon>
        <taxon>Nitrobacteraceae</taxon>
        <taxon>Rhodopseudomonas</taxon>
    </lineage>
</organism>
<evidence type="ECO:0000313" key="2">
    <source>
        <dbReference type="EMBL" id="CAE29716.1"/>
    </source>
</evidence>
<accession>Q6N1X7</accession>
<sequence>MSAASSALFTGVAHRRVTPSALRAVIDTSARFLRPTFNPTSSCTSAPSRASLNRLIWSSSMAVFLKIVSGAYLILVWLSFFIGLQAPLSRELQMAPGGATILLFLIAVLLSIPGVALFAFGQLVGDVRAIRNSCRPPQQ</sequence>
<dbReference type="AlphaFoldDB" id="Q6N1X7"/>
<dbReference type="EMBL" id="BX572606">
    <property type="protein sequence ID" value="CAE29716.1"/>
    <property type="molecule type" value="Genomic_DNA"/>
</dbReference>
<gene>
    <name evidence="2" type="ordered locus">RPA4275</name>
</gene>
<name>Q6N1X7_RHOPA</name>
<protein>
    <submittedName>
        <fullName evidence="2">Uncharacterized protein</fullName>
    </submittedName>
</protein>
<keyword evidence="1" id="KW-1133">Transmembrane helix</keyword>
<keyword evidence="1" id="KW-0812">Transmembrane</keyword>
<evidence type="ECO:0000256" key="1">
    <source>
        <dbReference type="SAM" id="Phobius"/>
    </source>
</evidence>
<reference evidence="2" key="1">
    <citation type="journal article" date="2004" name="Nat. Biotechnol.">
        <title>Complete genome sequence of the metabolically versatile photosynthetic bacterium Rhodopseudomonas palustris.</title>
        <authorList>
            <person name="Larimer F.W."/>
            <person name="Chain P."/>
            <person name="Hauser L."/>
            <person name="Lamerdin J."/>
            <person name="Malfatti S."/>
            <person name="Do L."/>
            <person name="Land M.L."/>
            <person name="Pelletier D.A."/>
            <person name="Beatty J.T."/>
            <person name="Lang A.S."/>
            <person name="Tabita F.R."/>
            <person name="Gibson J.L."/>
            <person name="Hanson T.E."/>
            <person name="Bobst C."/>
            <person name="Torres J.L."/>
            <person name="Peres C."/>
            <person name="Harrison F.H."/>
            <person name="Gibson J."/>
            <person name="Harwood C.S."/>
        </authorList>
    </citation>
    <scope>NUCLEOTIDE SEQUENCE [LARGE SCALE GENOMIC DNA]</scope>
    <source>
        <strain evidence="2">CGA009</strain>
    </source>
</reference>
<proteinExistence type="predicted"/>
<keyword evidence="1" id="KW-0472">Membrane</keyword>
<feature type="transmembrane region" description="Helical" evidence="1">
    <location>
        <begin position="63"/>
        <end position="86"/>
    </location>
</feature>
<feature type="transmembrane region" description="Helical" evidence="1">
    <location>
        <begin position="98"/>
        <end position="121"/>
    </location>
</feature>